<evidence type="ECO:0000313" key="2">
    <source>
        <dbReference type="Proteomes" id="UP000013785"/>
    </source>
</evidence>
<dbReference type="AlphaFoldDB" id="R3WN02"/>
<gene>
    <name evidence="1" type="ORF">UC3_00139</name>
</gene>
<accession>R3WN02</accession>
<keyword evidence="2" id="KW-1185">Reference proteome</keyword>
<dbReference type="EMBL" id="AJAT01000005">
    <property type="protein sequence ID" value="EOL49236.1"/>
    <property type="molecule type" value="Genomic_DNA"/>
</dbReference>
<name>R3WN02_9ENTE</name>
<comment type="caution">
    <text evidence="1">The sequence shown here is derived from an EMBL/GenBank/DDBJ whole genome shotgun (WGS) entry which is preliminary data.</text>
</comment>
<evidence type="ECO:0000313" key="1">
    <source>
        <dbReference type="EMBL" id="EOL49236.1"/>
    </source>
</evidence>
<sequence length="72" mass="8666">MYMDRQILKELEKYLEKYGSISLQAFSKQYPNNAMQPMNKREKFTLLAFVNESERISLRYTEKNEIIFVLHG</sequence>
<protein>
    <submittedName>
        <fullName evidence="1">Uncharacterized protein</fullName>
    </submittedName>
</protein>
<organism evidence="1 2">
    <name type="scientific">Enterococcus phoeniculicola ATCC BAA-412</name>
    <dbReference type="NCBI Taxonomy" id="1158610"/>
    <lineage>
        <taxon>Bacteria</taxon>
        <taxon>Bacillati</taxon>
        <taxon>Bacillota</taxon>
        <taxon>Bacilli</taxon>
        <taxon>Lactobacillales</taxon>
        <taxon>Enterococcaceae</taxon>
        <taxon>Enterococcus</taxon>
    </lineage>
</organism>
<dbReference type="HOGENOM" id="CLU_2716191_0_0_9"/>
<dbReference type="PATRIC" id="fig|1158610.3.peg.116"/>
<dbReference type="Proteomes" id="UP000013785">
    <property type="component" value="Unassembled WGS sequence"/>
</dbReference>
<proteinExistence type="predicted"/>
<reference evidence="1 2" key="1">
    <citation type="submission" date="2013-02" db="EMBL/GenBank/DDBJ databases">
        <title>The Genome Sequence of Enterococcus phoeniculicola BAA-412.</title>
        <authorList>
            <consortium name="The Broad Institute Genome Sequencing Platform"/>
            <consortium name="The Broad Institute Genome Sequencing Center for Infectious Disease"/>
            <person name="Earl A.M."/>
            <person name="Gilmore M.S."/>
            <person name="Lebreton F."/>
            <person name="Walker B."/>
            <person name="Young S.K."/>
            <person name="Zeng Q."/>
            <person name="Gargeya S."/>
            <person name="Fitzgerald M."/>
            <person name="Haas B."/>
            <person name="Abouelleil A."/>
            <person name="Alvarado L."/>
            <person name="Arachchi H.M."/>
            <person name="Berlin A.M."/>
            <person name="Chapman S.B."/>
            <person name="Dewar J."/>
            <person name="Goldberg J."/>
            <person name="Griggs A."/>
            <person name="Gujja S."/>
            <person name="Hansen M."/>
            <person name="Howarth C."/>
            <person name="Imamovic A."/>
            <person name="Larimer J."/>
            <person name="McCowan C."/>
            <person name="Murphy C."/>
            <person name="Neiman D."/>
            <person name="Pearson M."/>
            <person name="Priest M."/>
            <person name="Roberts A."/>
            <person name="Saif S."/>
            <person name="Shea T."/>
            <person name="Sisk P."/>
            <person name="Sykes S."/>
            <person name="Wortman J."/>
            <person name="Nusbaum C."/>
            <person name="Birren B."/>
        </authorList>
    </citation>
    <scope>NUCLEOTIDE SEQUENCE [LARGE SCALE GENOMIC DNA]</scope>
    <source>
        <strain evidence="1 2">ATCC BAA-412</strain>
    </source>
</reference>